<dbReference type="SUPFAM" id="SSF102114">
    <property type="entry name" value="Radical SAM enzymes"/>
    <property type="match status" value="1"/>
</dbReference>
<evidence type="ECO:0000259" key="8">
    <source>
        <dbReference type="PROSITE" id="PS51918"/>
    </source>
</evidence>
<dbReference type="Pfam" id="PF16199">
    <property type="entry name" value="Radical_SAM_C"/>
    <property type="match status" value="1"/>
</dbReference>
<protein>
    <recommendedName>
        <fullName evidence="8">Radical SAM core domain-containing protein</fullName>
    </recommendedName>
</protein>
<accession>A0A1A8Y468</accession>
<reference evidence="9 10" key="1">
    <citation type="submission" date="2016-06" db="EMBL/GenBank/DDBJ databases">
        <authorList>
            <person name="Kjaerup R.B."/>
            <person name="Dalgaard T.S."/>
            <person name="Juul-Madsen H.R."/>
        </authorList>
    </citation>
    <scope>NUCLEOTIDE SEQUENCE [LARGE SCALE GENOMIC DNA]</scope>
    <source>
        <strain evidence="9">2</strain>
    </source>
</reference>
<dbReference type="AlphaFoldDB" id="A0A1A8Y468"/>
<keyword evidence="3" id="KW-0949">S-adenosyl-L-methionine</keyword>
<feature type="domain" description="Radical SAM core" evidence="8">
    <location>
        <begin position="45"/>
        <end position="289"/>
    </location>
</feature>
<keyword evidence="10" id="KW-1185">Reference proteome</keyword>
<feature type="region of interest" description="Disordered" evidence="7">
    <location>
        <begin position="1"/>
        <end position="20"/>
    </location>
</feature>
<dbReference type="GO" id="GO:0051539">
    <property type="term" value="F:4 iron, 4 sulfur cluster binding"/>
    <property type="evidence" value="ECO:0007669"/>
    <property type="project" value="UniProtKB-KW"/>
</dbReference>
<dbReference type="PANTHER" id="PTHR11135:SF1">
    <property type="entry name" value="PROTEIN YHCC"/>
    <property type="match status" value="1"/>
</dbReference>
<dbReference type="InterPro" id="IPR007197">
    <property type="entry name" value="rSAM"/>
</dbReference>
<dbReference type="PROSITE" id="PS51918">
    <property type="entry name" value="RADICAL_SAM"/>
    <property type="match status" value="1"/>
</dbReference>
<proteinExistence type="predicted"/>
<comment type="cofactor">
    <cofactor evidence="1">
        <name>[4Fe-4S] cluster</name>
        <dbReference type="ChEBI" id="CHEBI:49883"/>
    </cofactor>
</comment>
<dbReference type="InterPro" id="IPR039661">
    <property type="entry name" value="ELP3"/>
</dbReference>
<evidence type="ECO:0000256" key="3">
    <source>
        <dbReference type="ARBA" id="ARBA00022691"/>
    </source>
</evidence>
<dbReference type="NCBIfam" id="TIGR01212">
    <property type="entry name" value="TIGR01212 family radical SAM protein"/>
    <property type="match status" value="1"/>
</dbReference>
<dbReference type="Pfam" id="PF04055">
    <property type="entry name" value="Radical_SAM"/>
    <property type="match status" value="1"/>
</dbReference>
<gene>
    <name evidence="9" type="ORF">PROAA_930005</name>
</gene>
<dbReference type="InterPro" id="IPR032432">
    <property type="entry name" value="Radical_SAM_C"/>
</dbReference>
<evidence type="ECO:0000313" key="9">
    <source>
        <dbReference type="EMBL" id="SBT11178.1"/>
    </source>
</evidence>
<dbReference type="InterPro" id="IPR023404">
    <property type="entry name" value="rSAM_horseshoe"/>
</dbReference>
<keyword evidence="5" id="KW-0408">Iron</keyword>
<name>A0A1A8Y468_9RHOO</name>
<dbReference type="EMBL" id="FLQY01000399">
    <property type="protein sequence ID" value="SBT11178.1"/>
    <property type="molecule type" value="Genomic_DNA"/>
</dbReference>
<dbReference type="SMART" id="SM00729">
    <property type="entry name" value="Elp3"/>
    <property type="match status" value="1"/>
</dbReference>
<dbReference type="InterPro" id="IPR005911">
    <property type="entry name" value="YhcC-like"/>
</dbReference>
<organism evidence="9 10">
    <name type="scientific">Candidatus Propionivibrio aalborgensis</name>
    <dbReference type="NCBI Taxonomy" id="1860101"/>
    <lineage>
        <taxon>Bacteria</taxon>
        <taxon>Pseudomonadati</taxon>
        <taxon>Pseudomonadota</taxon>
        <taxon>Betaproteobacteria</taxon>
        <taxon>Rhodocyclales</taxon>
        <taxon>Rhodocyclaceae</taxon>
        <taxon>Propionivibrio</taxon>
    </lineage>
</organism>
<evidence type="ECO:0000256" key="6">
    <source>
        <dbReference type="ARBA" id="ARBA00023014"/>
    </source>
</evidence>
<dbReference type="SFLD" id="SFLDG01091">
    <property type="entry name" value="uncharacterized_CHP01210-like"/>
    <property type="match status" value="1"/>
</dbReference>
<evidence type="ECO:0000256" key="5">
    <source>
        <dbReference type="ARBA" id="ARBA00023004"/>
    </source>
</evidence>
<dbReference type="GO" id="GO:0003824">
    <property type="term" value="F:catalytic activity"/>
    <property type="evidence" value="ECO:0007669"/>
    <property type="project" value="InterPro"/>
</dbReference>
<evidence type="ECO:0000256" key="1">
    <source>
        <dbReference type="ARBA" id="ARBA00001966"/>
    </source>
</evidence>
<dbReference type="PANTHER" id="PTHR11135">
    <property type="entry name" value="HISTONE ACETYLTRANSFERASE-RELATED"/>
    <property type="match status" value="1"/>
</dbReference>
<dbReference type="Gene3D" id="3.80.30.20">
    <property type="entry name" value="tm_1862 like domain"/>
    <property type="match status" value="1"/>
</dbReference>
<keyword evidence="2" id="KW-0004">4Fe-4S</keyword>
<dbReference type="GO" id="GO:0046872">
    <property type="term" value="F:metal ion binding"/>
    <property type="evidence" value="ECO:0007669"/>
    <property type="project" value="UniProtKB-KW"/>
</dbReference>
<dbReference type="SFLD" id="SFLDG01086">
    <property type="entry name" value="elongater_protein-like"/>
    <property type="match status" value="1"/>
</dbReference>
<dbReference type="InterPro" id="IPR006638">
    <property type="entry name" value="Elp3/MiaA/NifB-like_rSAM"/>
</dbReference>
<sequence length="388" mass="43715">MKRIRLGNRAPEHHASTHTMNNLPDGEDCFNGHRYHAYNDWAKREYGGRLQKVSIDAGFTCPNRDGLLGVGGCTFCNNEGFSPSYLREQRDIVTQIDTGVEFMRRRYPRTKGFVAYFQSYSNTYRDLEELKTTYDIARSHPDICGIVIGTRPDCLPEETLDYLAELATRTMVELEIGIESCNDEVLRECLRGHDFACTQDAIRRAAGRGLFITGHLLLGLPLESRDSLIAGAKALSTLPLDAMKFHQLQILRGTRLANQYRISPDSVPLLNPESYLDAVIDMLEYLPPSVKIQRLGSEVPPSVLVSPDWGMRLSKFPALLESRLQTRNTWQGKLFSENVRRIGATDAIAHRRCQSSSSGDQRHIYGVTHTLTDKLGEYVTIQTENTSS</sequence>
<evidence type="ECO:0000256" key="7">
    <source>
        <dbReference type="SAM" id="MobiDB-lite"/>
    </source>
</evidence>
<dbReference type="InterPro" id="IPR058240">
    <property type="entry name" value="rSAM_sf"/>
</dbReference>
<dbReference type="CDD" id="cd01335">
    <property type="entry name" value="Radical_SAM"/>
    <property type="match status" value="1"/>
</dbReference>
<evidence type="ECO:0000256" key="2">
    <source>
        <dbReference type="ARBA" id="ARBA00022485"/>
    </source>
</evidence>
<evidence type="ECO:0000256" key="4">
    <source>
        <dbReference type="ARBA" id="ARBA00022723"/>
    </source>
</evidence>
<dbReference type="SFLD" id="SFLDS00029">
    <property type="entry name" value="Radical_SAM"/>
    <property type="match status" value="1"/>
</dbReference>
<keyword evidence="4" id="KW-0479">Metal-binding</keyword>
<dbReference type="Proteomes" id="UP000199600">
    <property type="component" value="Unassembled WGS sequence"/>
</dbReference>
<evidence type="ECO:0000313" key="10">
    <source>
        <dbReference type="Proteomes" id="UP000199600"/>
    </source>
</evidence>
<keyword evidence="6" id="KW-0411">Iron-sulfur</keyword>